<feature type="region of interest" description="Disordered" evidence="1">
    <location>
        <begin position="69"/>
        <end position="92"/>
    </location>
</feature>
<comment type="caution">
    <text evidence="2">The sequence shown here is derived from an EMBL/GenBank/DDBJ whole genome shotgun (WGS) entry which is preliminary data.</text>
</comment>
<feature type="compositionally biased region" description="Low complexity" evidence="1">
    <location>
        <begin position="83"/>
        <end position="92"/>
    </location>
</feature>
<organism evidence="2">
    <name type="scientific">Tanacetum cinerariifolium</name>
    <name type="common">Dalmatian daisy</name>
    <name type="synonym">Chrysanthemum cinerariifolium</name>
    <dbReference type="NCBI Taxonomy" id="118510"/>
    <lineage>
        <taxon>Eukaryota</taxon>
        <taxon>Viridiplantae</taxon>
        <taxon>Streptophyta</taxon>
        <taxon>Embryophyta</taxon>
        <taxon>Tracheophyta</taxon>
        <taxon>Spermatophyta</taxon>
        <taxon>Magnoliopsida</taxon>
        <taxon>eudicotyledons</taxon>
        <taxon>Gunneridae</taxon>
        <taxon>Pentapetalae</taxon>
        <taxon>asterids</taxon>
        <taxon>campanulids</taxon>
        <taxon>Asterales</taxon>
        <taxon>Asteraceae</taxon>
        <taxon>Asteroideae</taxon>
        <taxon>Anthemideae</taxon>
        <taxon>Anthemidinae</taxon>
        <taxon>Tanacetum</taxon>
    </lineage>
</organism>
<reference evidence="2" key="1">
    <citation type="journal article" date="2019" name="Sci. Rep.">
        <title>Draft genome of Tanacetum cinerariifolium, the natural source of mosquito coil.</title>
        <authorList>
            <person name="Yamashiro T."/>
            <person name="Shiraishi A."/>
            <person name="Satake H."/>
            <person name="Nakayama K."/>
        </authorList>
    </citation>
    <scope>NUCLEOTIDE SEQUENCE</scope>
</reference>
<dbReference type="EMBL" id="BKCJ010002134">
    <property type="protein sequence ID" value="GEU46504.1"/>
    <property type="molecule type" value="Genomic_DNA"/>
</dbReference>
<evidence type="ECO:0000256" key="1">
    <source>
        <dbReference type="SAM" id="MobiDB-lite"/>
    </source>
</evidence>
<proteinExistence type="predicted"/>
<sequence>MAAEPRWLSTKVETAATAVSAGVAADAVVGVMETVGGGSAVVVVAVAARDIMDRVDRVIRRNFGFTGKSPPEKFSGGGGGGWPAAAGLGERI</sequence>
<accession>A0A6L2KF58</accession>
<evidence type="ECO:0000313" key="2">
    <source>
        <dbReference type="EMBL" id="GEU46504.1"/>
    </source>
</evidence>
<dbReference type="AlphaFoldDB" id="A0A6L2KF58"/>
<gene>
    <name evidence="2" type="ORF">Tci_018482</name>
</gene>
<protein>
    <submittedName>
        <fullName evidence="2">Uncharacterized protein</fullName>
    </submittedName>
</protein>
<name>A0A6L2KF58_TANCI</name>